<evidence type="ECO:0000313" key="1">
    <source>
        <dbReference type="EMBL" id="ABO17809.1"/>
    </source>
</evidence>
<proteinExistence type="predicted"/>
<name>A3PDI4_PROM0</name>
<dbReference type="HOGENOM" id="CLU_135681_1_0_3"/>
<organism evidence="1 2">
    <name type="scientific">Prochlorococcus marinus (strain MIT 9301)</name>
    <dbReference type="NCBI Taxonomy" id="167546"/>
    <lineage>
        <taxon>Bacteria</taxon>
        <taxon>Bacillati</taxon>
        <taxon>Cyanobacteriota</taxon>
        <taxon>Cyanophyceae</taxon>
        <taxon>Synechococcales</taxon>
        <taxon>Prochlorococcaceae</taxon>
        <taxon>Prochlorococcus</taxon>
    </lineage>
</organism>
<sequence>MNANVKNSPANKNDLDLYHGMGVSFLCNATRKGFDLDFPKTLNVASATFASVVSQKHGGKIIERKKEQTVDIKKLQFIASLQLVESALQVCPDNVPEKIKKQFKIETERLKKLKGSGKK</sequence>
<accession>A3PDI4</accession>
<dbReference type="STRING" id="167546.P9301_11861"/>
<evidence type="ECO:0000313" key="2">
    <source>
        <dbReference type="Proteomes" id="UP000001430"/>
    </source>
</evidence>
<dbReference type="KEGG" id="pmg:P9301_11861"/>
<dbReference type="Proteomes" id="UP000001430">
    <property type="component" value="Chromosome"/>
</dbReference>
<dbReference type="AlphaFoldDB" id="A3PDI4"/>
<protein>
    <submittedName>
        <fullName evidence="1">Possible Villin headpiece domain-containing protein</fullName>
    </submittedName>
</protein>
<dbReference type="RefSeq" id="WP_011863137.1">
    <property type="nucleotide sequence ID" value="NC_009091.1"/>
</dbReference>
<reference evidence="1 2" key="1">
    <citation type="journal article" date="2007" name="PLoS Genet.">
        <title>Patterns and implications of gene gain and loss in the evolution of Prochlorococcus.</title>
        <authorList>
            <person name="Kettler G.C."/>
            <person name="Martiny A.C."/>
            <person name="Huang K."/>
            <person name="Zucker J."/>
            <person name="Coleman M.L."/>
            <person name="Rodrigue S."/>
            <person name="Chen F."/>
            <person name="Lapidus A."/>
            <person name="Ferriera S."/>
            <person name="Johnson J."/>
            <person name="Steglich C."/>
            <person name="Church G.M."/>
            <person name="Richardson P."/>
            <person name="Chisholm S.W."/>
        </authorList>
    </citation>
    <scope>NUCLEOTIDE SEQUENCE [LARGE SCALE GENOMIC DNA]</scope>
    <source>
        <strain evidence="1 2">MIT 9301</strain>
    </source>
</reference>
<dbReference type="EMBL" id="CP000576">
    <property type="protein sequence ID" value="ABO17809.1"/>
    <property type="molecule type" value="Genomic_DNA"/>
</dbReference>
<keyword evidence="2" id="KW-1185">Reference proteome</keyword>
<gene>
    <name evidence="1" type="ordered locus">P9301_11861</name>
</gene>